<evidence type="ECO:0000313" key="3">
    <source>
        <dbReference type="Proteomes" id="UP000004619"/>
    </source>
</evidence>
<dbReference type="AlphaFoldDB" id="C7H4J3"/>
<dbReference type="STRING" id="411483.FAEPRAA2165_01207"/>
<feature type="region of interest" description="Disordered" evidence="1">
    <location>
        <begin position="18"/>
        <end position="47"/>
    </location>
</feature>
<evidence type="ECO:0000313" key="2">
    <source>
        <dbReference type="EMBL" id="EEU97174.1"/>
    </source>
</evidence>
<sequence>MAKIIFYLSCKTSQALCSGSPARGAGWPASPGRRGGKDADLDGEVLF</sequence>
<dbReference type="Proteomes" id="UP000004619">
    <property type="component" value="Unassembled WGS sequence"/>
</dbReference>
<dbReference type="EMBL" id="ACOP02000028">
    <property type="protein sequence ID" value="EEU97174.1"/>
    <property type="molecule type" value="Genomic_DNA"/>
</dbReference>
<name>C7H4J3_FAED2</name>
<accession>C7H4J3</accession>
<keyword evidence="3" id="KW-1185">Reference proteome</keyword>
<reference evidence="2" key="1">
    <citation type="submission" date="2009-08" db="EMBL/GenBank/DDBJ databases">
        <authorList>
            <person name="Weinstock G."/>
            <person name="Sodergren E."/>
            <person name="Clifton S."/>
            <person name="Fulton L."/>
            <person name="Fulton B."/>
            <person name="Courtney L."/>
            <person name="Fronick C."/>
            <person name="Harrison M."/>
            <person name="Strong C."/>
            <person name="Farmer C."/>
            <person name="Delahaunty K."/>
            <person name="Markovic C."/>
            <person name="Hall O."/>
            <person name="Minx P."/>
            <person name="Tomlinson C."/>
            <person name="Mitreva M."/>
            <person name="Nelson J."/>
            <person name="Hou S."/>
            <person name="Wollam A."/>
            <person name="Pepin K.H."/>
            <person name="Johnson M."/>
            <person name="Bhonagiri V."/>
            <person name="Nash W.E."/>
            <person name="Warren W."/>
            <person name="Chinwalla A."/>
            <person name="Mardis E.R."/>
            <person name="Wilson R.K."/>
        </authorList>
    </citation>
    <scope>NUCLEOTIDE SEQUENCE [LARGE SCALE GENOMIC DNA]</scope>
    <source>
        <strain evidence="2">A2-165</strain>
    </source>
</reference>
<gene>
    <name evidence="2" type="ORF">FAEPRAA2165_01207</name>
</gene>
<protein>
    <submittedName>
        <fullName evidence="2">Uncharacterized protein</fullName>
    </submittedName>
</protein>
<proteinExistence type="predicted"/>
<dbReference type="HOGENOM" id="CLU_3168298_0_0_9"/>
<evidence type="ECO:0000256" key="1">
    <source>
        <dbReference type="SAM" id="MobiDB-lite"/>
    </source>
</evidence>
<organism evidence="2 3">
    <name type="scientific">Faecalibacterium duncaniae (strain DSM 17677 / JCM 31915 / A2-165)</name>
    <name type="common">Faecalibacterium prausnitzii</name>
    <dbReference type="NCBI Taxonomy" id="411483"/>
    <lineage>
        <taxon>Bacteria</taxon>
        <taxon>Bacillati</taxon>
        <taxon>Bacillota</taxon>
        <taxon>Clostridia</taxon>
        <taxon>Eubacteriales</taxon>
        <taxon>Oscillospiraceae</taxon>
        <taxon>Faecalibacterium</taxon>
    </lineage>
</organism>
<comment type="caution">
    <text evidence="2">The sequence shown here is derived from an EMBL/GenBank/DDBJ whole genome shotgun (WGS) entry which is preliminary data.</text>
</comment>